<reference evidence="4" key="1">
    <citation type="submission" date="2017-08" db="EMBL/GenBank/DDBJ databases">
        <authorList>
            <person name="Varghese N."/>
            <person name="Submissions S."/>
        </authorList>
    </citation>
    <scope>NUCLEOTIDE SEQUENCE [LARGE SCALE GENOMIC DNA]</scope>
    <source>
        <strain evidence="4">USBA17B2</strain>
    </source>
</reference>
<name>A0A285VGS5_9MICO</name>
<dbReference type="InterPro" id="IPR038070">
    <property type="entry name" value="Rv2632c-like_sf"/>
</dbReference>
<gene>
    <name evidence="3" type="ORF">SAMN05421879_101515</name>
</gene>
<dbReference type="InterPro" id="IPR015057">
    <property type="entry name" value="Rv2632c-like"/>
</dbReference>
<evidence type="ECO:0000256" key="1">
    <source>
        <dbReference type="SAM" id="MobiDB-lite"/>
    </source>
</evidence>
<organism evidence="3 4">
    <name type="scientific">Ornithinimicrobium cerasi</name>
    <dbReference type="NCBI Taxonomy" id="2248773"/>
    <lineage>
        <taxon>Bacteria</taxon>
        <taxon>Bacillati</taxon>
        <taxon>Actinomycetota</taxon>
        <taxon>Actinomycetes</taxon>
        <taxon>Micrococcales</taxon>
        <taxon>Ornithinimicrobiaceae</taxon>
        <taxon>Ornithinimicrobium</taxon>
    </lineage>
</organism>
<dbReference type="Proteomes" id="UP000219688">
    <property type="component" value="Unassembled WGS sequence"/>
</dbReference>
<dbReference type="Pfam" id="PF08940">
    <property type="entry name" value="DUF1918"/>
    <property type="match status" value="1"/>
</dbReference>
<feature type="region of interest" description="Disordered" evidence="1">
    <location>
        <begin position="14"/>
        <end position="36"/>
    </location>
</feature>
<protein>
    <recommendedName>
        <fullName evidence="2">DUF1918 domain-containing protein</fullName>
    </recommendedName>
</protein>
<dbReference type="Gene3D" id="2.30.30.440">
    <property type="entry name" value="Domain of unknown function DUF1918"/>
    <property type="match status" value="1"/>
</dbReference>
<sequence>MKARAGDRIVLAASHVGEPTRDGRVVETRGDDGGPPFVVEWSDGHTGLIFPGPGAVLRVSTMDDPVPAGAEPVSAAEQTVTAARQPATPADDPVPAGHEQAPAVRSGGTLPHVRDWTVRITIFEGGDDTSAQAVLVADAPDHIRAHGESHRSARDRMSPEIGDEVAVARALRHLADQLMTAAEDDIAAATGEDAYVRRT</sequence>
<keyword evidence="4" id="KW-1185">Reference proteome</keyword>
<accession>A0A285VGS5</accession>
<evidence type="ECO:0000313" key="3">
    <source>
        <dbReference type="EMBL" id="SOC52376.1"/>
    </source>
</evidence>
<dbReference type="EMBL" id="OBQK01000001">
    <property type="protein sequence ID" value="SOC52376.1"/>
    <property type="molecule type" value="Genomic_DNA"/>
</dbReference>
<dbReference type="AlphaFoldDB" id="A0A285VGS5"/>
<dbReference type="RefSeq" id="WP_170955354.1">
    <property type="nucleotide sequence ID" value="NZ_OBQK01000001.1"/>
</dbReference>
<feature type="compositionally biased region" description="Basic and acidic residues" evidence="1">
    <location>
        <begin position="18"/>
        <end position="32"/>
    </location>
</feature>
<dbReference type="Gene3D" id="3.30.160.240">
    <property type="entry name" value="Rv1738"/>
    <property type="match status" value="1"/>
</dbReference>
<dbReference type="SUPFAM" id="SSF143212">
    <property type="entry name" value="Rv2632c-like"/>
    <property type="match status" value="1"/>
</dbReference>
<dbReference type="InterPro" id="IPR015035">
    <property type="entry name" value="DUF1918"/>
</dbReference>
<evidence type="ECO:0000259" key="2">
    <source>
        <dbReference type="Pfam" id="PF08940"/>
    </source>
</evidence>
<dbReference type="SUPFAM" id="SSF50118">
    <property type="entry name" value="Cell growth inhibitor/plasmid maintenance toxic component"/>
    <property type="match status" value="1"/>
</dbReference>
<evidence type="ECO:0000313" key="4">
    <source>
        <dbReference type="Proteomes" id="UP000219688"/>
    </source>
</evidence>
<dbReference type="Pfam" id="PF08962">
    <property type="entry name" value="Rv2632c-like"/>
    <property type="match status" value="1"/>
</dbReference>
<feature type="domain" description="DUF1918" evidence="2">
    <location>
        <begin position="1"/>
        <end position="56"/>
    </location>
</feature>
<feature type="region of interest" description="Disordered" evidence="1">
    <location>
        <begin position="67"/>
        <end position="109"/>
    </location>
</feature>
<proteinExistence type="predicted"/>